<proteinExistence type="predicted"/>
<evidence type="ECO:0008006" key="4">
    <source>
        <dbReference type="Google" id="ProtNLM"/>
    </source>
</evidence>
<accession>A0A521D2X7</accession>
<sequence length="129" mass="14751">MTDQEKELEEYRATVRKMRDYAQEQFDKLIVYLSSGGLILTLGFVKDLVDLDEAGWKFLMIASWAGFVISLLLILLSHKSAIKAGTLELQGKHTESDEQDERTNRLNNWSFGFLIAAITVFVLFFTINL</sequence>
<feature type="transmembrane region" description="Helical" evidence="1">
    <location>
        <begin position="56"/>
        <end position="76"/>
    </location>
</feature>
<feature type="transmembrane region" description="Helical" evidence="1">
    <location>
        <begin position="26"/>
        <end position="44"/>
    </location>
</feature>
<dbReference type="OrthoDB" id="9840142at2"/>
<keyword evidence="1" id="KW-0472">Membrane</keyword>
<reference evidence="2 3" key="1">
    <citation type="submission" date="2017-05" db="EMBL/GenBank/DDBJ databases">
        <authorList>
            <person name="Varghese N."/>
            <person name="Submissions S."/>
        </authorList>
    </citation>
    <scope>NUCLEOTIDE SEQUENCE [LARGE SCALE GENOMIC DNA]</scope>
    <source>
        <strain evidence="2 3">DSM 21985</strain>
    </source>
</reference>
<evidence type="ECO:0000313" key="3">
    <source>
        <dbReference type="Proteomes" id="UP000317557"/>
    </source>
</evidence>
<protein>
    <recommendedName>
        <fullName evidence="4">DUF202 domain-containing protein</fullName>
    </recommendedName>
</protein>
<dbReference type="Proteomes" id="UP000317557">
    <property type="component" value="Unassembled WGS sequence"/>
</dbReference>
<organism evidence="2 3">
    <name type="scientific">Gracilimonas mengyeensis</name>
    <dbReference type="NCBI Taxonomy" id="1302730"/>
    <lineage>
        <taxon>Bacteria</taxon>
        <taxon>Pseudomonadati</taxon>
        <taxon>Balneolota</taxon>
        <taxon>Balneolia</taxon>
        <taxon>Balneolales</taxon>
        <taxon>Balneolaceae</taxon>
        <taxon>Gracilimonas</taxon>
    </lineage>
</organism>
<dbReference type="RefSeq" id="WP_142454307.1">
    <property type="nucleotide sequence ID" value="NZ_FXTP01000007.1"/>
</dbReference>
<dbReference type="EMBL" id="FXTP01000007">
    <property type="protein sequence ID" value="SMO66048.1"/>
    <property type="molecule type" value="Genomic_DNA"/>
</dbReference>
<evidence type="ECO:0000256" key="1">
    <source>
        <dbReference type="SAM" id="Phobius"/>
    </source>
</evidence>
<evidence type="ECO:0000313" key="2">
    <source>
        <dbReference type="EMBL" id="SMO66048.1"/>
    </source>
</evidence>
<keyword evidence="3" id="KW-1185">Reference proteome</keyword>
<feature type="transmembrane region" description="Helical" evidence="1">
    <location>
        <begin position="109"/>
        <end position="127"/>
    </location>
</feature>
<gene>
    <name evidence="2" type="ORF">SAMN06265219_10758</name>
</gene>
<dbReference type="AlphaFoldDB" id="A0A521D2X7"/>
<keyword evidence="1" id="KW-1133">Transmembrane helix</keyword>
<name>A0A521D2X7_9BACT</name>
<keyword evidence="1" id="KW-0812">Transmembrane</keyword>